<reference evidence="3" key="1">
    <citation type="submission" date="2016-11" db="UniProtKB">
        <authorList>
            <consortium name="WormBaseParasite"/>
        </authorList>
    </citation>
    <scope>IDENTIFICATION</scope>
</reference>
<dbReference type="AlphaFoldDB" id="A0A1I7XIW9"/>
<dbReference type="Proteomes" id="UP000095283">
    <property type="component" value="Unplaced"/>
</dbReference>
<feature type="domain" description="Mos1 transposase HTH" evidence="1">
    <location>
        <begin position="121"/>
        <end position="170"/>
    </location>
</feature>
<dbReference type="GO" id="GO:0042800">
    <property type="term" value="F:histone H3K4 methyltransferase activity"/>
    <property type="evidence" value="ECO:0007669"/>
    <property type="project" value="TreeGrafter"/>
</dbReference>
<evidence type="ECO:0000313" key="2">
    <source>
        <dbReference type="Proteomes" id="UP000095283"/>
    </source>
</evidence>
<dbReference type="InterPro" id="IPR041426">
    <property type="entry name" value="Mos1_HTH"/>
</dbReference>
<sequence>MINADLSMMERSTYVPIYILFLYNKVKPDFVYKPWGKYFPTKQLFPNIYARNSRKLCVIPIFNVEVFMSYFIKIFMDLMVPAFVVHKNSAIGCARCQSNKRVESRIAAANGGHEQANKKGKKQIRAIVLYELKLGRETAETARSINRAFGEGTVNERTAQHWFRRFRNGDESFQNEEGRRRPRAIDDNQPRAIVEAEPRNTTREGAEELDKTDKWVPHELNGYQKIRRYEICSALLLRKKINPFLDRIETCDENGFYTTTDGVPPSGWTKMKL</sequence>
<accession>A0A1I7XIW9</accession>
<dbReference type="GO" id="GO:0044774">
    <property type="term" value="P:mitotic DNA integrity checkpoint signaling"/>
    <property type="evidence" value="ECO:0007669"/>
    <property type="project" value="TreeGrafter"/>
</dbReference>
<dbReference type="Gene3D" id="1.10.10.1450">
    <property type="match status" value="1"/>
</dbReference>
<dbReference type="GO" id="GO:0000793">
    <property type="term" value="C:condensed chromosome"/>
    <property type="evidence" value="ECO:0007669"/>
    <property type="project" value="TreeGrafter"/>
</dbReference>
<dbReference type="PANTHER" id="PTHR46060">
    <property type="entry name" value="MARINER MOS1 TRANSPOSASE-LIKE PROTEIN"/>
    <property type="match status" value="1"/>
</dbReference>
<organism evidence="2 3">
    <name type="scientific">Heterorhabditis bacteriophora</name>
    <name type="common">Entomopathogenic nematode worm</name>
    <dbReference type="NCBI Taxonomy" id="37862"/>
    <lineage>
        <taxon>Eukaryota</taxon>
        <taxon>Metazoa</taxon>
        <taxon>Ecdysozoa</taxon>
        <taxon>Nematoda</taxon>
        <taxon>Chromadorea</taxon>
        <taxon>Rhabditida</taxon>
        <taxon>Rhabditina</taxon>
        <taxon>Rhabditomorpha</taxon>
        <taxon>Strongyloidea</taxon>
        <taxon>Heterorhabditidae</taxon>
        <taxon>Heterorhabditis</taxon>
    </lineage>
</organism>
<dbReference type="Pfam" id="PF17906">
    <property type="entry name" value="HTH_48"/>
    <property type="match status" value="1"/>
</dbReference>
<dbReference type="WBParaSite" id="Hba_17447">
    <property type="protein sequence ID" value="Hba_17447"/>
    <property type="gene ID" value="Hba_17447"/>
</dbReference>
<dbReference type="GO" id="GO:0015074">
    <property type="term" value="P:DNA integration"/>
    <property type="evidence" value="ECO:0007669"/>
    <property type="project" value="TreeGrafter"/>
</dbReference>
<dbReference type="Gene3D" id="3.30.420.10">
    <property type="entry name" value="Ribonuclease H-like superfamily/Ribonuclease H"/>
    <property type="match status" value="1"/>
</dbReference>
<name>A0A1I7XIW9_HETBA</name>
<dbReference type="InterPro" id="IPR036397">
    <property type="entry name" value="RNaseH_sf"/>
</dbReference>
<dbReference type="GO" id="GO:0003697">
    <property type="term" value="F:single-stranded DNA binding"/>
    <property type="evidence" value="ECO:0007669"/>
    <property type="project" value="TreeGrafter"/>
</dbReference>
<dbReference type="GO" id="GO:0003690">
    <property type="term" value="F:double-stranded DNA binding"/>
    <property type="evidence" value="ECO:0007669"/>
    <property type="project" value="TreeGrafter"/>
</dbReference>
<protein>
    <submittedName>
        <fullName evidence="3">HTH_48 domain-containing protein</fullName>
    </submittedName>
</protein>
<keyword evidence="2" id="KW-1185">Reference proteome</keyword>
<dbReference type="GO" id="GO:0000729">
    <property type="term" value="P:DNA double-strand break processing"/>
    <property type="evidence" value="ECO:0007669"/>
    <property type="project" value="TreeGrafter"/>
</dbReference>
<dbReference type="GO" id="GO:0044547">
    <property type="term" value="F:DNA topoisomerase binding"/>
    <property type="evidence" value="ECO:0007669"/>
    <property type="project" value="TreeGrafter"/>
</dbReference>
<dbReference type="GO" id="GO:0046975">
    <property type="term" value="F:histone H3K36 methyltransferase activity"/>
    <property type="evidence" value="ECO:0007669"/>
    <property type="project" value="TreeGrafter"/>
</dbReference>
<dbReference type="GO" id="GO:0035861">
    <property type="term" value="C:site of double-strand break"/>
    <property type="evidence" value="ECO:0007669"/>
    <property type="project" value="TreeGrafter"/>
</dbReference>
<proteinExistence type="predicted"/>
<dbReference type="PANTHER" id="PTHR46060:SF2">
    <property type="entry name" value="HISTONE-LYSINE N-METHYLTRANSFERASE SETMAR"/>
    <property type="match status" value="1"/>
</dbReference>
<dbReference type="GO" id="GO:0000014">
    <property type="term" value="F:single-stranded DNA endodeoxyribonuclease activity"/>
    <property type="evidence" value="ECO:0007669"/>
    <property type="project" value="TreeGrafter"/>
</dbReference>
<dbReference type="GO" id="GO:0031297">
    <property type="term" value="P:replication fork processing"/>
    <property type="evidence" value="ECO:0007669"/>
    <property type="project" value="TreeGrafter"/>
</dbReference>
<dbReference type="GO" id="GO:0006303">
    <property type="term" value="P:double-strand break repair via nonhomologous end joining"/>
    <property type="evidence" value="ECO:0007669"/>
    <property type="project" value="TreeGrafter"/>
</dbReference>
<evidence type="ECO:0000259" key="1">
    <source>
        <dbReference type="Pfam" id="PF17906"/>
    </source>
</evidence>
<dbReference type="GO" id="GO:0005634">
    <property type="term" value="C:nucleus"/>
    <property type="evidence" value="ECO:0007669"/>
    <property type="project" value="TreeGrafter"/>
</dbReference>
<evidence type="ECO:0000313" key="3">
    <source>
        <dbReference type="WBParaSite" id="Hba_17447"/>
    </source>
</evidence>
<dbReference type="InterPro" id="IPR052709">
    <property type="entry name" value="Transposase-MT_Hybrid"/>
</dbReference>